<name>A0A0S7BCV0_9CHLR</name>
<evidence type="ECO:0000259" key="1">
    <source>
        <dbReference type="Pfam" id="PF07484"/>
    </source>
</evidence>
<accession>A0A0S7BCV0</accession>
<dbReference type="RefSeq" id="WP_075072019.1">
    <property type="nucleotide sequence ID" value="NZ_DF967972.1"/>
</dbReference>
<dbReference type="InterPro" id="IPR011083">
    <property type="entry name" value="Phage_tail_collar_dom"/>
</dbReference>
<dbReference type="SUPFAM" id="SSF88874">
    <property type="entry name" value="Receptor-binding domain of short tail fibre protein gp12"/>
    <property type="match status" value="1"/>
</dbReference>
<dbReference type="STRING" id="360412.LARV_00344"/>
<dbReference type="OrthoDB" id="159010at2"/>
<dbReference type="Proteomes" id="UP000055060">
    <property type="component" value="Unassembled WGS sequence"/>
</dbReference>
<evidence type="ECO:0000313" key="2">
    <source>
        <dbReference type="EMBL" id="GAP12608.1"/>
    </source>
</evidence>
<protein>
    <submittedName>
        <fullName evidence="2">Microcystin-dependent protein</fullName>
    </submittedName>
</protein>
<keyword evidence="3" id="KW-1185">Reference proteome</keyword>
<dbReference type="AlphaFoldDB" id="A0A0S7BCV0"/>
<dbReference type="Pfam" id="PF07484">
    <property type="entry name" value="Collar"/>
    <property type="match status" value="1"/>
</dbReference>
<feature type="domain" description="Phage tail collar" evidence="1">
    <location>
        <begin position="7"/>
        <end position="63"/>
    </location>
</feature>
<proteinExistence type="predicted"/>
<dbReference type="Gene3D" id="3.90.1340.10">
    <property type="entry name" value="Phage tail collar domain"/>
    <property type="match status" value="1"/>
</dbReference>
<dbReference type="EMBL" id="DF967972">
    <property type="protein sequence ID" value="GAP12608.1"/>
    <property type="molecule type" value="Genomic_DNA"/>
</dbReference>
<organism evidence="2">
    <name type="scientific">Longilinea arvoryzae</name>
    <dbReference type="NCBI Taxonomy" id="360412"/>
    <lineage>
        <taxon>Bacteria</taxon>
        <taxon>Bacillati</taxon>
        <taxon>Chloroflexota</taxon>
        <taxon>Anaerolineae</taxon>
        <taxon>Anaerolineales</taxon>
        <taxon>Anaerolineaceae</taxon>
        <taxon>Longilinea</taxon>
    </lineage>
</organism>
<dbReference type="InterPro" id="IPR037053">
    <property type="entry name" value="Phage_tail_collar_dom_sf"/>
</dbReference>
<gene>
    <name evidence="2" type="ORF">LARV_00344</name>
</gene>
<reference evidence="2" key="1">
    <citation type="submission" date="2015-07" db="EMBL/GenBank/DDBJ databases">
        <title>Draft Genome Sequences of Anaerolinea thermolimosa IMO-1, Bellilinea caldifistulae GOMI-1, Leptolinea tardivitalis YMTK-2, Levilinea saccharolytica KIBI-1,Longilinea arvoryzae KOME-1, Previously Described as Members of the Anaerolineaceae (Chloroflexi).</title>
        <authorList>
            <person name="Sekiguchi Y."/>
            <person name="Ohashi A."/>
            <person name="Matsuura N."/>
            <person name="Tourlousse M.D."/>
        </authorList>
    </citation>
    <scope>NUCLEOTIDE SEQUENCE [LARGE SCALE GENOMIC DNA]</scope>
    <source>
        <strain evidence="2">KOME-1</strain>
    </source>
</reference>
<sequence>MADPYIGEIRLFGGNFAPPGWRFCDGQLLSISEYEALFTLIGTTYGGDGQETFALPNLCGRFPLHTGAGGGATYTLGQLGGVENVPLAIGQMPAHTHTPQVAVNGEYNFPDGHVWASWPGAQYTPDLNGLQPAYPTALGSAGGSQPHNNMPPYLAVSFIIAFEGLYPLQS</sequence>
<evidence type="ECO:0000313" key="3">
    <source>
        <dbReference type="Proteomes" id="UP000055060"/>
    </source>
</evidence>